<protein>
    <submittedName>
        <fullName evidence="3">Unsaturated rhamnogalacturonyl hydrolase YteR</fullName>
    </submittedName>
</protein>
<dbReference type="GO" id="GO:0005975">
    <property type="term" value="P:carbohydrate metabolic process"/>
    <property type="evidence" value="ECO:0007669"/>
    <property type="project" value="InterPro"/>
</dbReference>
<dbReference type="Proteomes" id="UP000346198">
    <property type="component" value="Unassembled WGS sequence"/>
</dbReference>
<gene>
    <name evidence="3" type="primary">yteR_3</name>
    <name evidence="3" type="ORF">SCARR_01009</name>
</gene>
<dbReference type="SUPFAM" id="SSF48208">
    <property type="entry name" value="Six-hairpin glycosidases"/>
    <property type="match status" value="1"/>
</dbReference>
<dbReference type="Pfam" id="PF07470">
    <property type="entry name" value="Glyco_hydro_88"/>
    <property type="match status" value="1"/>
</dbReference>
<sequence>MLNKRFDLNGKVTLVFLFCAAVMACADQNPKPESVKSLTQKVADWQIETFEDSGEYRALAGKAMQRFQETGKRPGKHHDLSWNMGALYAGMNEWRSIADHPEKYTAFLEMIGERNEWQLYRRPYHADDHAVGQLYLSLYEECNDSAMLQPTRQQFDSILENPRTGTLDWRARPTDAHHRWGWCDALFMAPPVWARLAKVTGDRKYLDFMDQEYHATYDLLWDKEDHLFWRDSSCFPKREANGSKLYWARGNGWVFGGLALMIPDLPRDWDGRAFYIDLFKQMAKSLVTCQREDGTWSMGLLGGVEGYPIKEASGTSFFTFGLAWGVNNGILDRATFEPIIIKAWNALTECVSEEGMLGYVQPVGVAPGDSYGEKTEVYGIGAFLVAGTEVYKLVGGEISESSVEQ</sequence>
<feature type="chain" id="PRO_5025427451" evidence="2">
    <location>
        <begin position="27"/>
        <end position="405"/>
    </location>
</feature>
<accession>A0A6C2UFM9</accession>
<keyword evidence="2" id="KW-0732">Signal</keyword>
<evidence type="ECO:0000256" key="1">
    <source>
        <dbReference type="ARBA" id="ARBA00022801"/>
    </source>
</evidence>
<dbReference type="InterPro" id="IPR008928">
    <property type="entry name" value="6-hairpin_glycosidase_sf"/>
</dbReference>
<reference evidence="3 4" key="1">
    <citation type="submission" date="2019-04" db="EMBL/GenBank/DDBJ databases">
        <authorList>
            <person name="Van Vliet M D."/>
        </authorList>
    </citation>
    <scope>NUCLEOTIDE SEQUENCE [LARGE SCALE GENOMIC DNA]</scope>
    <source>
        <strain evidence="3 4">F21</strain>
    </source>
</reference>
<keyword evidence="1 3" id="KW-0378">Hydrolase</keyword>
<dbReference type="InterPro" id="IPR012341">
    <property type="entry name" value="6hp_glycosidase-like_sf"/>
</dbReference>
<keyword evidence="4" id="KW-1185">Reference proteome</keyword>
<dbReference type="PANTHER" id="PTHR33886:SF8">
    <property type="entry name" value="UNSATURATED RHAMNOGALACTURONAN HYDROLASE (EUROFUNG)"/>
    <property type="match status" value="1"/>
</dbReference>
<evidence type="ECO:0000256" key="2">
    <source>
        <dbReference type="SAM" id="SignalP"/>
    </source>
</evidence>
<feature type="signal peptide" evidence="2">
    <location>
        <begin position="1"/>
        <end position="26"/>
    </location>
</feature>
<dbReference type="PANTHER" id="PTHR33886">
    <property type="entry name" value="UNSATURATED RHAMNOGALACTURONAN HYDROLASE (EUROFUNG)"/>
    <property type="match status" value="1"/>
</dbReference>
<proteinExistence type="predicted"/>
<organism evidence="3 4">
    <name type="scientific">Pontiella sulfatireligans</name>
    <dbReference type="NCBI Taxonomy" id="2750658"/>
    <lineage>
        <taxon>Bacteria</taxon>
        <taxon>Pseudomonadati</taxon>
        <taxon>Kiritimatiellota</taxon>
        <taxon>Kiritimatiellia</taxon>
        <taxon>Kiritimatiellales</taxon>
        <taxon>Pontiellaceae</taxon>
        <taxon>Pontiella</taxon>
    </lineage>
</organism>
<dbReference type="InterPro" id="IPR052043">
    <property type="entry name" value="PolySaccharide_Degr_Enz"/>
</dbReference>
<evidence type="ECO:0000313" key="4">
    <source>
        <dbReference type="Proteomes" id="UP000346198"/>
    </source>
</evidence>
<evidence type="ECO:0000313" key="3">
    <source>
        <dbReference type="EMBL" id="VGO18955.1"/>
    </source>
</evidence>
<dbReference type="AlphaFoldDB" id="A0A6C2UFM9"/>
<dbReference type="InterPro" id="IPR010905">
    <property type="entry name" value="Glyco_hydro_88"/>
</dbReference>
<dbReference type="EMBL" id="CAAHFH010000001">
    <property type="protein sequence ID" value="VGO18955.1"/>
    <property type="molecule type" value="Genomic_DNA"/>
</dbReference>
<dbReference type="GO" id="GO:0016787">
    <property type="term" value="F:hydrolase activity"/>
    <property type="evidence" value="ECO:0007669"/>
    <property type="project" value="UniProtKB-KW"/>
</dbReference>
<name>A0A6C2UFM9_9BACT</name>
<dbReference type="PROSITE" id="PS51257">
    <property type="entry name" value="PROKAR_LIPOPROTEIN"/>
    <property type="match status" value="1"/>
</dbReference>
<dbReference type="Gene3D" id="1.50.10.10">
    <property type="match status" value="1"/>
</dbReference>